<keyword evidence="12" id="KW-1185">Reference proteome</keyword>
<accession>A0A2T0V4A2</accession>
<dbReference type="Pfam" id="PF02602">
    <property type="entry name" value="HEM4"/>
    <property type="match status" value="1"/>
</dbReference>
<proteinExistence type="inferred from homology"/>
<gene>
    <name evidence="11" type="ORF">B0H98_104192</name>
</gene>
<dbReference type="EMBL" id="PVTK01000004">
    <property type="protein sequence ID" value="PRY64888.1"/>
    <property type="molecule type" value="Genomic_DNA"/>
</dbReference>
<dbReference type="InterPro" id="IPR039793">
    <property type="entry name" value="UROS/Hem4"/>
</dbReference>
<dbReference type="RefSeq" id="WP_106374721.1">
    <property type="nucleotide sequence ID" value="NZ_PVTK01000004.1"/>
</dbReference>
<comment type="similarity">
    <text evidence="2 9">Belongs to the uroporphyrinogen-III synthase family.</text>
</comment>
<dbReference type="GO" id="GO:0006780">
    <property type="term" value="P:uroporphyrinogen III biosynthetic process"/>
    <property type="evidence" value="ECO:0007669"/>
    <property type="project" value="UniProtKB-UniRule"/>
</dbReference>
<dbReference type="Proteomes" id="UP000237647">
    <property type="component" value="Unassembled WGS sequence"/>
</dbReference>
<evidence type="ECO:0000256" key="2">
    <source>
        <dbReference type="ARBA" id="ARBA00008133"/>
    </source>
</evidence>
<comment type="caution">
    <text evidence="11">The sequence shown here is derived from an EMBL/GenBank/DDBJ whole genome shotgun (WGS) entry which is preliminary data.</text>
</comment>
<evidence type="ECO:0000313" key="11">
    <source>
        <dbReference type="EMBL" id="PRY64888.1"/>
    </source>
</evidence>
<organism evidence="11 12">
    <name type="scientific">Vreelandella songnenensis</name>
    <dbReference type="NCBI Taxonomy" id="1176243"/>
    <lineage>
        <taxon>Bacteria</taxon>
        <taxon>Pseudomonadati</taxon>
        <taxon>Pseudomonadota</taxon>
        <taxon>Gammaproteobacteria</taxon>
        <taxon>Oceanospirillales</taxon>
        <taxon>Halomonadaceae</taxon>
        <taxon>Vreelandella</taxon>
    </lineage>
</organism>
<evidence type="ECO:0000256" key="6">
    <source>
        <dbReference type="ARBA" id="ARBA00037589"/>
    </source>
</evidence>
<evidence type="ECO:0000256" key="4">
    <source>
        <dbReference type="ARBA" id="ARBA00023239"/>
    </source>
</evidence>
<dbReference type="OrthoDB" id="9787650at2"/>
<reference evidence="11 12" key="1">
    <citation type="submission" date="2018-03" db="EMBL/GenBank/DDBJ databases">
        <title>Genomic Encyclopedia of Type Strains, Phase III (KMG-III): the genomes of soil and plant-associated and newly described type strains.</title>
        <authorList>
            <person name="Whitman W."/>
        </authorList>
    </citation>
    <scope>NUCLEOTIDE SEQUENCE [LARGE SCALE GENOMIC DNA]</scope>
    <source>
        <strain evidence="11 12">CGMCC 1.12152</strain>
    </source>
</reference>
<dbReference type="PANTHER" id="PTHR38042:SF1">
    <property type="entry name" value="UROPORPHYRINOGEN-III SYNTHASE, CHLOROPLASTIC"/>
    <property type="match status" value="1"/>
</dbReference>
<evidence type="ECO:0000259" key="10">
    <source>
        <dbReference type="Pfam" id="PF02602"/>
    </source>
</evidence>
<dbReference type="InterPro" id="IPR036108">
    <property type="entry name" value="4pyrrol_syn_uPrphyn_synt_sf"/>
</dbReference>
<evidence type="ECO:0000256" key="5">
    <source>
        <dbReference type="ARBA" id="ARBA00023244"/>
    </source>
</evidence>
<evidence type="ECO:0000256" key="1">
    <source>
        <dbReference type="ARBA" id="ARBA00004772"/>
    </source>
</evidence>
<comment type="function">
    <text evidence="6 9">Catalyzes cyclization of the linear tetrapyrrole, hydroxymethylbilane, to the macrocyclic uroporphyrinogen III.</text>
</comment>
<dbReference type="PANTHER" id="PTHR38042">
    <property type="entry name" value="UROPORPHYRINOGEN-III SYNTHASE, CHLOROPLASTIC"/>
    <property type="match status" value="1"/>
</dbReference>
<keyword evidence="4 9" id="KW-0456">Lyase</keyword>
<dbReference type="SUPFAM" id="SSF69618">
    <property type="entry name" value="HemD-like"/>
    <property type="match status" value="1"/>
</dbReference>
<dbReference type="Gene3D" id="3.40.50.10090">
    <property type="match status" value="2"/>
</dbReference>
<feature type="domain" description="Tetrapyrrole biosynthesis uroporphyrinogen III synthase" evidence="10">
    <location>
        <begin position="15"/>
        <end position="250"/>
    </location>
</feature>
<dbReference type="AlphaFoldDB" id="A0A2T0V4A2"/>
<protein>
    <recommendedName>
        <fullName evidence="7 9">Uroporphyrinogen-III synthase</fullName>
        <ecNumber evidence="3 9">4.2.1.75</ecNumber>
    </recommendedName>
</protein>
<sequence>MTQPVLICRPGARGDALASLLRSGGAEVEALDVMALEALPEDSATRSVWLNIDQYDKIVVISPFAAECLSEALDRYWPQLPVGIDYYSVGSATASILFDQLGVRVRIPPAASLKASAESERGENTSEALLTLASLKNVSHQRILLVAGEGGRTLLADTLAERGAMVTRLAVYRRVFSPPSAAMQARLRAGDYRALIVTSGELLEHLAKWCDQAALNQPLIVSSHRLATLAGTLGFSDLKVASGATPAALAATLERSCNPKGADVDQGTSLRASDR</sequence>
<dbReference type="UniPathway" id="UPA00251">
    <property type="reaction ID" value="UER00320"/>
</dbReference>
<evidence type="ECO:0000313" key="12">
    <source>
        <dbReference type="Proteomes" id="UP000237647"/>
    </source>
</evidence>
<keyword evidence="5 9" id="KW-0627">Porphyrin biosynthesis</keyword>
<dbReference type="CDD" id="cd06578">
    <property type="entry name" value="HemD"/>
    <property type="match status" value="1"/>
</dbReference>
<evidence type="ECO:0000256" key="8">
    <source>
        <dbReference type="ARBA" id="ARBA00048617"/>
    </source>
</evidence>
<dbReference type="InterPro" id="IPR003754">
    <property type="entry name" value="4pyrrol_synth_uPrphyn_synth"/>
</dbReference>
<comment type="pathway">
    <text evidence="1 9">Porphyrin-containing compound metabolism; protoporphyrin-IX biosynthesis; coproporphyrinogen-III from 5-aminolevulinate: step 3/4.</text>
</comment>
<dbReference type="GO" id="GO:0004852">
    <property type="term" value="F:uroporphyrinogen-III synthase activity"/>
    <property type="evidence" value="ECO:0007669"/>
    <property type="project" value="UniProtKB-UniRule"/>
</dbReference>
<name>A0A2T0V4A2_9GAMM</name>
<evidence type="ECO:0000256" key="9">
    <source>
        <dbReference type="RuleBase" id="RU366031"/>
    </source>
</evidence>
<evidence type="ECO:0000256" key="7">
    <source>
        <dbReference type="ARBA" id="ARBA00040167"/>
    </source>
</evidence>
<evidence type="ECO:0000256" key="3">
    <source>
        <dbReference type="ARBA" id="ARBA00013109"/>
    </source>
</evidence>
<comment type="catalytic activity">
    <reaction evidence="8 9">
        <text>hydroxymethylbilane = uroporphyrinogen III + H2O</text>
        <dbReference type="Rhea" id="RHEA:18965"/>
        <dbReference type="ChEBI" id="CHEBI:15377"/>
        <dbReference type="ChEBI" id="CHEBI:57308"/>
        <dbReference type="ChEBI" id="CHEBI:57845"/>
        <dbReference type="EC" id="4.2.1.75"/>
    </reaction>
</comment>
<dbReference type="GO" id="GO:0006782">
    <property type="term" value="P:protoporphyrinogen IX biosynthetic process"/>
    <property type="evidence" value="ECO:0007669"/>
    <property type="project" value="UniProtKB-UniRule"/>
</dbReference>
<dbReference type="EC" id="4.2.1.75" evidence="3 9"/>